<reference evidence="1" key="1">
    <citation type="submission" date="2024-04" db="EMBL/GenBank/DDBJ databases">
        <authorList>
            <consortium name="Molecular Ecology Group"/>
        </authorList>
    </citation>
    <scope>NUCLEOTIDE SEQUENCE</scope>
</reference>
<organism evidence="1 2">
    <name type="scientific">Lasius platythorax</name>
    <dbReference type="NCBI Taxonomy" id="488582"/>
    <lineage>
        <taxon>Eukaryota</taxon>
        <taxon>Metazoa</taxon>
        <taxon>Ecdysozoa</taxon>
        <taxon>Arthropoda</taxon>
        <taxon>Hexapoda</taxon>
        <taxon>Insecta</taxon>
        <taxon>Pterygota</taxon>
        <taxon>Neoptera</taxon>
        <taxon>Endopterygota</taxon>
        <taxon>Hymenoptera</taxon>
        <taxon>Apocrita</taxon>
        <taxon>Aculeata</taxon>
        <taxon>Formicoidea</taxon>
        <taxon>Formicidae</taxon>
        <taxon>Formicinae</taxon>
        <taxon>Lasius</taxon>
        <taxon>Lasius</taxon>
    </lineage>
</organism>
<accession>A0AAV2NK62</accession>
<dbReference type="AlphaFoldDB" id="A0AAV2NK62"/>
<evidence type="ECO:0000313" key="2">
    <source>
        <dbReference type="Proteomes" id="UP001497644"/>
    </source>
</evidence>
<sequence length="117" mass="13231">MVAASCRSSWLHFSEIHADFQNSPKAYILRHMYVCAGVVNNVVSPNPMQNFLYPAEEGWFARESFPILLPRNSEENYVRDDHLVENASNVNNVSWVVRLVEMQPGSSADIHNGGLCH</sequence>
<gene>
    <name evidence="1" type="ORF">LPLAT_LOCUS6201</name>
</gene>
<dbReference type="Proteomes" id="UP001497644">
    <property type="component" value="Chromosome 2"/>
</dbReference>
<evidence type="ECO:0000313" key="1">
    <source>
        <dbReference type="EMBL" id="CAL1680120.1"/>
    </source>
</evidence>
<dbReference type="EMBL" id="OZ034825">
    <property type="protein sequence ID" value="CAL1680120.1"/>
    <property type="molecule type" value="Genomic_DNA"/>
</dbReference>
<protein>
    <submittedName>
        <fullName evidence="1">Uncharacterized protein</fullName>
    </submittedName>
</protein>
<proteinExistence type="predicted"/>
<name>A0AAV2NK62_9HYME</name>
<keyword evidence="2" id="KW-1185">Reference proteome</keyword>